<accession>Q8S5C8</accession>
<organism evidence="2">
    <name type="scientific">Oryza sativa subsp. japonica</name>
    <name type="common">Rice</name>
    <dbReference type="NCBI Taxonomy" id="39947"/>
    <lineage>
        <taxon>Eukaryota</taxon>
        <taxon>Viridiplantae</taxon>
        <taxon>Streptophyta</taxon>
        <taxon>Embryophyta</taxon>
        <taxon>Tracheophyta</taxon>
        <taxon>Spermatophyta</taxon>
        <taxon>Magnoliopsida</taxon>
        <taxon>Liliopsida</taxon>
        <taxon>Poales</taxon>
        <taxon>Poaceae</taxon>
        <taxon>BOP clade</taxon>
        <taxon>Oryzoideae</taxon>
        <taxon>Oryzeae</taxon>
        <taxon>Oryzinae</taxon>
        <taxon>Oryza</taxon>
        <taxon>Oryza sativa</taxon>
    </lineage>
</organism>
<evidence type="ECO:0000256" key="1">
    <source>
        <dbReference type="SAM" id="MobiDB-lite"/>
    </source>
</evidence>
<feature type="compositionally biased region" description="Polar residues" evidence="1">
    <location>
        <begin position="86"/>
        <end position="106"/>
    </location>
</feature>
<evidence type="ECO:0000313" key="2">
    <source>
        <dbReference type="EMBL" id="AAM08895.1"/>
    </source>
</evidence>
<feature type="compositionally biased region" description="Basic residues" evidence="1">
    <location>
        <begin position="226"/>
        <end position="237"/>
    </location>
</feature>
<feature type="region of interest" description="Disordered" evidence="1">
    <location>
        <begin position="208"/>
        <end position="255"/>
    </location>
</feature>
<protein>
    <submittedName>
        <fullName evidence="2">Uncharacterized protein OJ1341F06.15</fullName>
    </submittedName>
</protein>
<feature type="region of interest" description="Disordered" evidence="1">
    <location>
        <begin position="80"/>
        <end position="123"/>
    </location>
</feature>
<proteinExistence type="predicted"/>
<dbReference type="EMBL" id="AC116926">
    <property type="protein sequence ID" value="AAM08895.1"/>
    <property type="molecule type" value="Genomic_DNA"/>
</dbReference>
<name>Q8S5C8_ORYSJ</name>
<reference evidence="2" key="1">
    <citation type="submission" date="2002-04" db="EMBL/GenBank/DDBJ databases">
        <title>Genomic sequence for Oryza sativa, Nipponbare strain, clone OJ1341F06, from chromosome 10, complete sequence.</title>
        <authorList>
            <person name="McCombie W.R."/>
            <person name="Spiegel L."/>
            <person name="de la Bastide M."/>
            <person name="Preston R."/>
            <person name="Ferraro K."/>
            <person name="Kuit K."/>
            <person name="Nascimento L."/>
            <person name="Zutavern T."/>
            <person name="Balija V."/>
            <person name="Bell M."/>
            <person name="Baker J."/>
            <person name="Santos L."/>
            <person name="Miller B."/>
            <person name="Katzenberger F."/>
            <person name="Muller S."/>
            <person name="King L."/>
            <person name="Yang C."/>
            <person name="Dike S."/>
            <person name="O'Shaughnessy A."/>
            <person name="Palmer L."/>
            <person name="Dedhia N."/>
        </authorList>
    </citation>
    <scope>NUCLEOTIDE SEQUENCE</scope>
</reference>
<gene>
    <name evidence="2" type="primary">OJ1341F06.15</name>
</gene>
<sequence>MAILLRQAIVAKGLMPGEELAAAFNTHLARVHNGPPGHLAVASVLPPPSPPHRQVVPCSDQGRLTTDTNRTTLVLLPVSTARASRPPTTTSSFVPASHPPATTGSIPASLPSAGGPTDAGLPLQTLTSSLSCHLRQDPSRGAPDPAMGQPDPGVLHHRCQRAVTVHAAVGHLSPATSSMSSTVLVASPDSSRQLDGYRCAFAGSGRVARNRLPPTMDAGMPPPQRRLGRKKPRRHRPCCQPAFQRATRDATDTPH</sequence>
<dbReference type="AlphaFoldDB" id="Q8S5C8"/>
<feature type="compositionally biased region" description="Basic and acidic residues" evidence="1">
    <location>
        <begin position="246"/>
        <end position="255"/>
    </location>
</feature>